<reference evidence="1 2" key="1">
    <citation type="submission" date="2019-05" db="EMBL/GenBank/DDBJ databases">
        <authorList>
            <person name="Farhan Ul Haque M."/>
        </authorList>
    </citation>
    <scope>NUCLEOTIDE SEQUENCE [LARGE SCALE GENOMIC DNA]</scope>
    <source>
        <strain evidence="1">2</strain>
    </source>
</reference>
<evidence type="ECO:0000313" key="1">
    <source>
        <dbReference type="EMBL" id="VTZ49368.1"/>
    </source>
</evidence>
<comment type="caution">
    <text evidence="1">The sequence shown here is derived from an EMBL/GenBank/DDBJ whole genome shotgun (WGS) entry which is preliminary data.</text>
</comment>
<evidence type="ECO:0000313" key="2">
    <source>
        <dbReference type="Proteomes" id="UP000485880"/>
    </source>
</evidence>
<accession>A0A8B6M3G9</accession>
<dbReference type="EMBL" id="CABFMQ020000068">
    <property type="protein sequence ID" value="VTZ49368.1"/>
    <property type="molecule type" value="Genomic_DNA"/>
</dbReference>
<dbReference type="AlphaFoldDB" id="A0A8B6M3G9"/>
<gene>
    <name evidence="1" type="ORF">MPC4_160018</name>
</gene>
<protein>
    <submittedName>
        <fullName evidence="1">Uncharacterized protein</fullName>
    </submittedName>
</protein>
<keyword evidence="2" id="KW-1185">Reference proteome</keyword>
<sequence length="82" mass="9293">MAFWNDHATGRAAQRGLTRDEIEDIIANPLLVTRQSNSRFYYLNDHGAVVLDDDGRVVTDYGSSNFKQGVIDILKRVHSEDK</sequence>
<dbReference type="RefSeq" id="WP_244628874.1">
    <property type="nucleotide sequence ID" value="NZ_CABFMQ020000068.1"/>
</dbReference>
<organism evidence="1 2">
    <name type="scientific">Methylocella tundrae</name>
    <dbReference type="NCBI Taxonomy" id="227605"/>
    <lineage>
        <taxon>Bacteria</taxon>
        <taxon>Pseudomonadati</taxon>
        <taxon>Pseudomonadota</taxon>
        <taxon>Alphaproteobacteria</taxon>
        <taxon>Hyphomicrobiales</taxon>
        <taxon>Beijerinckiaceae</taxon>
        <taxon>Methylocella</taxon>
    </lineage>
</organism>
<name>A0A8B6M3G9_METTU</name>
<proteinExistence type="predicted"/>
<dbReference type="Proteomes" id="UP000485880">
    <property type="component" value="Unassembled WGS sequence"/>
</dbReference>